<reference evidence="2 3" key="2">
    <citation type="submission" date="2019-02" db="EMBL/GenBank/DDBJ databases">
        <title>'Lichenibacterium ramalinii' gen. nov. sp. nov., 'Lichenibacterium minor' gen. nov. sp. nov.</title>
        <authorList>
            <person name="Pankratov T."/>
        </authorList>
    </citation>
    <scope>NUCLEOTIDE SEQUENCE [LARGE SCALE GENOMIC DNA]</scope>
    <source>
        <strain evidence="2 3">RmlP001</strain>
    </source>
</reference>
<organism evidence="2 3">
    <name type="scientific">Lichenibacterium ramalinae</name>
    <dbReference type="NCBI Taxonomy" id="2316527"/>
    <lineage>
        <taxon>Bacteria</taxon>
        <taxon>Pseudomonadati</taxon>
        <taxon>Pseudomonadota</taxon>
        <taxon>Alphaproteobacteria</taxon>
        <taxon>Hyphomicrobiales</taxon>
        <taxon>Lichenihabitantaceae</taxon>
        <taxon>Lichenibacterium</taxon>
    </lineage>
</organism>
<evidence type="ECO:0000256" key="1">
    <source>
        <dbReference type="SAM" id="MobiDB-lite"/>
    </source>
</evidence>
<dbReference type="InterPro" id="IPR022073">
    <property type="entry name" value="T4BSS_DotH_IcmK"/>
</dbReference>
<evidence type="ECO:0000313" key="3">
    <source>
        <dbReference type="Proteomes" id="UP000289411"/>
    </source>
</evidence>
<dbReference type="OrthoDB" id="8682498at2"/>
<feature type="region of interest" description="Disordered" evidence="1">
    <location>
        <begin position="1"/>
        <end position="22"/>
    </location>
</feature>
<dbReference type="RefSeq" id="WP_129221791.1">
    <property type="nucleotide sequence ID" value="NZ_QYBC01000027.1"/>
</dbReference>
<feature type="region of interest" description="Disordered" evidence="1">
    <location>
        <begin position="222"/>
        <end position="242"/>
    </location>
</feature>
<dbReference type="AlphaFoldDB" id="A0A4Q2R843"/>
<accession>A0A4Q2R843</accession>
<keyword evidence="3" id="KW-1185">Reference proteome</keyword>
<evidence type="ECO:0008006" key="4">
    <source>
        <dbReference type="Google" id="ProtNLM"/>
    </source>
</evidence>
<dbReference type="Pfam" id="PF12293">
    <property type="entry name" value="T4BSS_DotH_IcmK"/>
    <property type="match status" value="2"/>
</dbReference>
<name>A0A4Q2R843_9HYPH</name>
<sequence>MPAAQAAARASAGGSPPPPRELTPAEITALQGIMADRARGAVLSPGNADAIRDRVLDAQRGALQSGYGTAAPQPRPRMMTVDPQVLLSTPPSLQLALGVVTPITFLDERGRAWPVESVAFDPRMFAQDGVGCGSGGGGVAVMAMGERPSTINIMPCRLTTWGNISVKLQDYPLPVVLMARSGAGGAAVDLPVTVRVQGRSPGTPAQPYDTMAAYVPPPIRTAAAPRRAPGRRGEAESAGFEGGRMVPDRLLDAFGAGAPPKGAERVAVDDPSVSAWTLDGRLYLRGAVTVINPAHDAEGESFGGMKVWRFDHPVPRVYVVDRAGAERALTMQF</sequence>
<proteinExistence type="predicted"/>
<dbReference type="EMBL" id="QYBC01000027">
    <property type="protein sequence ID" value="RYB01869.1"/>
    <property type="molecule type" value="Genomic_DNA"/>
</dbReference>
<feature type="compositionally biased region" description="Low complexity" evidence="1">
    <location>
        <begin position="1"/>
        <end position="14"/>
    </location>
</feature>
<reference evidence="2 3" key="1">
    <citation type="submission" date="2018-09" db="EMBL/GenBank/DDBJ databases">
        <authorList>
            <person name="Grouzdev D.S."/>
            <person name="Krutkina M.S."/>
        </authorList>
    </citation>
    <scope>NUCLEOTIDE SEQUENCE [LARGE SCALE GENOMIC DNA]</scope>
    <source>
        <strain evidence="2 3">RmlP001</strain>
    </source>
</reference>
<evidence type="ECO:0000313" key="2">
    <source>
        <dbReference type="EMBL" id="RYB01869.1"/>
    </source>
</evidence>
<protein>
    <recommendedName>
        <fullName evidence="4">Type IV secretion protein DotH</fullName>
    </recommendedName>
</protein>
<comment type="caution">
    <text evidence="2">The sequence shown here is derived from an EMBL/GenBank/DDBJ whole genome shotgun (WGS) entry which is preliminary data.</text>
</comment>
<dbReference type="Proteomes" id="UP000289411">
    <property type="component" value="Unassembled WGS sequence"/>
</dbReference>
<gene>
    <name evidence="2" type="ORF">D3272_24065</name>
</gene>